<keyword evidence="2" id="KW-0697">Rotamase</keyword>
<proteinExistence type="predicted"/>
<protein>
    <recommendedName>
        <fullName evidence="2">peptidylprolyl isomerase</fullName>
        <ecNumber evidence="2">5.2.1.8</ecNumber>
    </recommendedName>
</protein>
<dbReference type="Gene3D" id="3.10.50.40">
    <property type="match status" value="1"/>
</dbReference>
<dbReference type="InterPro" id="IPR032632">
    <property type="entry name" value="Peptidase_M16_M"/>
</dbReference>
<dbReference type="SUPFAM" id="SSF54534">
    <property type="entry name" value="FKBP-like"/>
    <property type="match status" value="1"/>
</dbReference>
<comment type="caution">
    <text evidence="5">The sequence shown here is derived from an EMBL/GenBank/DDBJ whole genome shotgun (WGS) entry which is preliminary data.</text>
</comment>
<dbReference type="Pfam" id="PF16187">
    <property type="entry name" value="Peptidase_M16_M"/>
    <property type="match status" value="2"/>
</dbReference>
<keyword evidence="1" id="KW-0479">Metal-binding</keyword>
<dbReference type="InterPro" id="IPR046357">
    <property type="entry name" value="PPIase_dom_sf"/>
</dbReference>
<dbReference type="Pfam" id="PF00254">
    <property type="entry name" value="FKBP_C"/>
    <property type="match status" value="1"/>
</dbReference>
<dbReference type="PANTHER" id="PTHR43690">
    <property type="entry name" value="NARDILYSIN"/>
    <property type="match status" value="1"/>
</dbReference>
<dbReference type="OrthoDB" id="1902587at2759"/>
<dbReference type="InterPro" id="IPR011249">
    <property type="entry name" value="Metalloenz_LuxS/M16"/>
</dbReference>
<dbReference type="Gene3D" id="3.30.830.10">
    <property type="entry name" value="Metalloenzyme, LuxS/M16 peptidase-like"/>
    <property type="match status" value="5"/>
</dbReference>
<gene>
    <name evidence="5" type="primary">IDE</name>
    <name evidence="5" type="ORF">SNAT2548_LOCUS11104</name>
</gene>
<keyword evidence="6" id="KW-1185">Reference proteome</keyword>
<dbReference type="SUPFAM" id="SSF63411">
    <property type="entry name" value="LuxS/MPP-like metallohydrolase"/>
    <property type="match status" value="5"/>
</dbReference>
<dbReference type="GO" id="GO:0003755">
    <property type="term" value="F:peptidyl-prolyl cis-trans isomerase activity"/>
    <property type="evidence" value="ECO:0007669"/>
    <property type="project" value="UniProtKB-KW"/>
</dbReference>
<dbReference type="PANTHER" id="PTHR43690:SF18">
    <property type="entry name" value="INSULIN-DEGRADING ENZYME-RELATED"/>
    <property type="match status" value="1"/>
</dbReference>
<feature type="domain" description="PPIase FKBP-type" evidence="4">
    <location>
        <begin position="165"/>
        <end position="245"/>
    </location>
</feature>
<dbReference type="EC" id="5.2.1.8" evidence="2"/>
<dbReference type="GO" id="GO:0046872">
    <property type="term" value="F:metal ion binding"/>
    <property type="evidence" value="ECO:0007669"/>
    <property type="project" value="UniProtKB-KW"/>
</dbReference>
<dbReference type="PROSITE" id="PS50059">
    <property type="entry name" value="FKBP_PPIASE"/>
    <property type="match status" value="1"/>
</dbReference>
<organism evidence="5 6">
    <name type="scientific">Symbiodinium natans</name>
    <dbReference type="NCBI Taxonomy" id="878477"/>
    <lineage>
        <taxon>Eukaryota</taxon>
        <taxon>Sar</taxon>
        <taxon>Alveolata</taxon>
        <taxon>Dinophyceae</taxon>
        <taxon>Suessiales</taxon>
        <taxon>Symbiodiniaceae</taxon>
        <taxon>Symbiodinium</taxon>
    </lineage>
</organism>
<evidence type="ECO:0000313" key="6">
    <source>
        <dbReference type="Proteomes" id="UP000604046"/>
    </source>
</evidence>
<evidence type="ECO:0000256" key="3">
    <source>
        <dbReference type="SAM" id="MobiDB-lite"/>
    </source>
</evidence>
<name>A0A812LEK4_9DINO</name>
<comment type="catalytic activity">
    <reaction evidence="2">
        <text>[protein]-peptidylproline (omega=180) = [protein]-peptidylproline (omega=0)</text>
        <dbReference type="Rhea" id="RHEA:16237"/>
        <dbReference type="Rhea" id="RHEA-COMP:10747"/>
        <dbReference type="Rhea" id="RHEA-COMP:10748"/>
        <dbReference type="ChEBI" id="CHEBI:83833"/>
        <dbReference type="ChEBI" id="CHEBI:83834"/>
        <dbReference type="EC" id="5.2.1.8"/>
    </reaction>
</comment>
<dbReference type="Pfam" id="PF05193">
    <property type="entry name" value="Peptidase_M16_C"/>
    <property type="match status" value="1"/>
</dbReference>
<sequence length="1161" mass="127665">MTELQEVDLHASGFRRRRRPLLAVILGCAALAVAAQPAWASPNFRSLGSTACPPRVEHPVASPEGQGSEGGRAEGPEGPEGLAPARRSVLGILATGAAWSAGLTSASALEAADCKSMAECEELGRQREEEKYGTKQEKTFKVTASGARYKDIKMGSEADGVAKAGDDLKLKYRVMRAGKRSYDGVSGEASTLFSLGYGEDEGPKDATLSAPLGKGRFVKAIEEGLVGMSVGGVRRVQVRPDYGLGWKKPGKCAEEIGAVGALAGLPAAGAEKESSCLDTSLLPQPEDWNAKRRFERRFDESLIVEVELEGAMDRFSQFFLTPLFTKSATEREINAVDSEHSMRISDDGRRSYASLLLDANPKHPLHWGSGNAKSLRDEPKARGVELHTEVVRFYKENYTAEDMTLAVLGNQPLDQLRKMIEARFEGVAVTGQRALRGVGTAQAHVAAGKLGTWQNTLRTCPPLPHRTSMALVSRRCYRRWAIVGDALVGYEGTEPHLCWGARMSVLEQGPDLSFAISGARKWATALSAGVSEVGSFSLFQVTISLTEGGLDHVAEIGERLFAFLNLLRASPIQTRVLKEIQTLRDLDFRFSDDLQPYTLVSQLAKSLQEYPPGQVLSAPYRLLEMDTVGIQRFLAHLTVGDARVELVAKQLEPRCTSQDPWYGGKFQRTQVEDGWTRAWGAVEESKAATQTAASLGLALPPVNVFVPEDITVKTARSVELPIELPAFGCIPKVDRNLPLPPAAFDAGLGAWCACIAEELNEYAYDAEEAGLAYRLMSSALGVDLQVDGFHDKMPVLLEAIVRKMAGAPCPAEISEQSFTVVKDRLLRAYRNQASKQKPTAFALRKFRELLDEPLGQVCFVRFISLDDLRNEAARLFANSPGNAVFLGNVDEELFGYDSPGYLQLLMRRPDMCLISREDCRRLSGILSEGLGPLWQGTSQEPMLAVHQLFQGAHFGLCPSGEFIPSPSQYEQPINCYEYAIMTNPNPDDRNNCVDVVFQVEATLANSSLMHLLVRLLNNKVFLELRTKQQLGYIVDLSYSDGNGLLDGFLHLQCILQSEFRPEYVRGTLASQELRIYGLEMFGVLGFGEEGEGGLVSILSEAPKNLREENSRYWNEVSRQRYDFERRTRKCKAVEGTSLEDFRRFVAQLHSAPQLCIEAGRL</sequence>
<dbReference type="EMBL" id="CAJNDS010000968">
    <property type="protein sequence ID" value="CAE7242313.1"/>
    <property type="molecule type" value="Genomic_DNA"/>
</dbReference>
<dbReference type="AlphaFoldDB" id="A0A812LEK4"/>
<evidence type="ECO:0000256" key="1">
    <source>
        <dbReference type="ARBA" id="ARBA00022723"/>
    </source>
</evidence>
<dbReference type="InterPro" id="IPR001179">
    <property type="entry name" value="PPIase_FKBP_dom"/>
</dbReference>
<evidence type="ECO:0000259" key="4">
    <source>
        <dbReference type="PROSITE" id="PS50059"/>
    </source>
</evidence>
<dbReference type="Proteomes" id="UP000604046">
    <property type="component" value="Unassembled WGS sequence"/>
</dbReference>
<evidence type="ECO:0000313" key="5">
    <source>
        <dbReference type="EMBL" id="CAE7242313.1"/>
    </source>
</evidence>
<evidence type="ECO:0000256" key="2">
    <source>
        <dbReference type="PROSITE-ProRule" id="PRU00277"/>
    </source>
</evidence>
<reference evidence="5" key="1">
    <citation type="submission" date="2021-02" db="EMBL/GenBank/DDBJ databases">
        <authorList>
            <person name="Dougan E. K."/>
            <person name="Rhodes N."/>
            <person name="Thang M."/>
            <person name="Chan C."/>
        </authorList>
    </citation>
    <scope>NUCLEOTIDE SEQUENCE</scope>
</reference>
<dbReference type="InterPro" id="IPR050626">
    <property type="entry name" value="Peptidase_M16"/>
</dbReference>
<dbReference type="InterPro" id="IPR007863">
    <property type="entry name" value="Peptidase_M16_C"/>
</dbReference>
<keyword evidence="2" id="KW-0413">Isomerase</keyword>
<accession>A0A812LEK4</accession>
<feature type="region of interest" description="Disordered" evidence="3">
    <location>
        <begin position="55"/>
        <end position="83"/>
    </location>
</feature>